<comment type="caution">
    <text evidence="6">The sequence shown here is derived from an EMBL/GenBank/DDBJ whole genome shotgun (WGS) entry which is preliminary data.</text>
</comment>
<dbReference type="SUPFAM" id="SSF48008">
    <property type="entry name" value="GntR ligand-binding domain-like"/>
    <property type="match status" value="1"/>
</dbReference>
<accession>A0A8J3JE60</accession>
<gene>
    <name evidence="6" type="ORF">Aru02nite_51820</name>
</gene>
<dbReference type="InterPro" id="IPR000524">
    <property type="entry name" value="Tscrpt_reg_HTH_GntR"/>
</dbReference>
<keyword evidence="3" id="KW-0804">Transcription</keyword>
<dbReference type="SMART" id="SM00345">
    <property type="entry name" value="HTH_GNTR"/>
    <property type="match status" value="1"/>
</dbReference>
<feature type="domain" description="HTH gntR-type" evidence="5">
    <location>
        <begin position="1"/>
        <end position="64"/>
    </location>
</feature>
<dbReference type="PROSITE" id="PS50949">
    <property type="entry name" value="HTH_GNTR"/>
    <property type="match status" value="1"/>
</dbReference>
<organism evidence="6 7">
    <name type="scientific">Actinocatenispora rupis</name>
    <dbReference type="NCBI Taxonomy" id="519421"/>
    <lineage>
        <taxon>Bacteria</taxon>
        <taxon>Bacillati</taxon>
        <taxon>Actinomycetota</taxon>
        <taxon>Actinomycetes</taxon>
        <taxon>Micromonosporales</taxon>
        <taxon>Micromonosporaceae</taxon>
        <taxon>Actinocatenispora</taxon>
    </lineage>
</organism>
<proteinExistence type="predicted"/>
<dbReference type="EMBL" id="BOMB01000030">
    <property type="protein sequence ID" value="GID14293.1"/>
    <property type="molecule type" value="Genomic_DNA"/>
</dbReference>
<evidence type="ECO:0000256" key="1">
    <source>
        <dbReference type="ARBA" id="ARBA00023015"/>
    </source>
</evidence>
<dbReference type="Gene3D" id="1.20.120.530">
    <property type="entry name" value="GntR ligand-binding domain-like"/>
    <property type="match status" value="1"/>
</dbReference>
<reference evidence="6" key="1">
    <citation type="submission" date="2021-01" db="EMBL/GenBank/DDBJ databases">
        <title>Whole genome shotgun sequence of Actinocatenispora rupis NBRC 107355.</title>
        <authorList>
            <person name="Komaki H."/>
            <person name="Tamura T."/>
        </authorList>
    </citation>
    <scope>NUCLEOTIDE SEQUENCE</scope>
    <source>
        <strain evidence="6">NBRC 107355</strain>
    </source>
</reference>
<dbReference type="InterPro" id="IPR011711">
    <property type="entry name" value="GntR_C"/>
</dbReference>
<dbReference type="GO" id="GO:0003700">
    <property type="term" value="F:DNA-binding transcription factor activity"/>
    <property type="evidence" value="ECO:0007669"/>
    <property type="project" value="InterPro"/>
</dbReference>
<feature type="compositionally biased region" description="Basic and acidic residues" evidence="4">
    <location>
        <begin position="203"/>
        <end position="215"/>
    </location>
</feature>
<dbReference type="SMART" id="SM00895">
    <property type="entry name" value="FCD"/>
    <property type="match status" value="1"/>
</dbReference>
<dbReference type="InterPro" id="IPR008920">
    <property type="entry name" value="TF_FadR/GntR_C"/>
</dbReference>
<feature type="region of interest" description="Disordered" evidence="4">
    <location>
        <begin position="203"/>
        <end position="229"/>
    </location>
</feature>
<dbReference type="Pfam" id="PF00392">
    <property type="entry name" value="GntR"/>
    <property type="match status" value="1"/>
</dbReference>
<keyword evidence="7" id="KW-1185">Reference proteome</keyword>
<evidence type="ECO:0000256" key="2">
    <source>
        <dbReference type="ARBA" id="ARBA00023125"/>
    </source>
</evidence>
<evidence type="ECO:0000313" key="6">
    <source>
        <dbReference type="EMBL" id="GID14293.1"/>
    </source>
</evidence>
<dbReference type="InterPro" id="IPR036388">
    <property type="entry name" value="WH-like_DNA-bd_sf"/>
</dbReference>
<keyword evidence="1" id="KW-0805">Transcription regulation</keyword>
<dbReference type="PANTHER" id="PTHR43537:SF45">
    <property type="entry name" value="GNTR FAMILY REGULATORY PROTEIN"/>
    <property type="match status" value="1"/>
</dbReference>
<dbReference type="GO" id="GO:0003677">
    <property type="term" value="F:DNA binding"/>
    <property type="evidence" value="ECO:0007669"/>
    <property type="project" value="UniProtKB-KW"/>
</dbReference>
<dbReference type="AlphaFoldDB" id="A0A8J3JE60"/>
<dbReference type="RefSeq" id="WP_203662122.1">
    <property type="nucleotide sequence ID" value="NZ_BAAAZM010000001.1"/>
</dbReference>
<name>A0A8J3JE60_9ACTN</name>
<dbReference type="Proteomes" id="UP000612808">
    <property type="component" value="Unassembled WGS sequence"/>
</dbReference>
<dbReference type="Pfam" id="PF07729">
    <property type="entry name" value="FCD"/>
    <property type="match status" value="1"/>
</dbReference>
<keyword evidence="2" id="KW-0238">DNA-binding</keyword>
<dbReference type="PANTHER" id="PTHR43537">
    <property type="entry name" value="TRANSCRIPTIONAL REGULATOR, GNTR FAMILY"/>
    <property type="match status" value="1"/>
</dbReference>
<dbReference type="PRINTS" id="PR00035">
    <property type="entry name" value="HTHGNTR"/>
</dbReference>
<protein>
    <submittedName>
        <fullName evidence="6">GntR family transcriptional regulator</fullName>
    </submittedName>
</protein>
<evidence type="ECO:0000313" key="7">
    <source>
        <dbReference type="Proteomes" id="UP000612808"/>
    </source>
</evidence>
<dbReference type="CDD" id="cd07377">
    <property type="entry name" value="WHTH_GntR"/>
    <property type="match status" value="1"/>
</dbReference>
<evidence type="ECO:0000256" key="3">
    <source>
        <dbReference type="ARBA" id="ARBA00023163"/>
    </source>
</evidence>
<evidence type="ECO:0000259" key="5">
    <source>
        <dbReference type="PROSITE" id="PS50949"/>
    </source>
</evidence>
<evidence type="ECO:0000256" key="4">
    <source>
        <dbReference type="SAM" id="MobiDB-lite"/>
    </source>
</evidence>
<dbReference type="SUPFAM" id="SSF46785">
    <property type="entry name" value="Winged helix' DNA-binding domain"/>
    <property type="match status" value="1"/>
</dbReference>
<sequence length="229" mass="25091">MDLIAARLRRAIFEGALAAGAPLGEAELADQLGVSRGPLREAAQRLVQEGLLTARRRGLAVVTMTPADIADVYLARAAIERTACQRLLRNGNPARAAKALTRVHHRMTRASARRDAHAVGDTDIEFHRTLVDTAESPRLSRIMSTLLIETRLCTYSVDRTYRVRADMSDSHGQIIDAVAAGDEPALLAVIDHHMTDAVRRLTDPTHDDTIAERRPSAPKPLVPLEIPHE</sequence>
<dbReference type="Gene3D" id="1.10.10.10">
    <property type="entry name" value="Winged helix-like DNA-binding domain superfamily/Winged helix DNA-binding domain"/>
    <property type="match status" value="1"/>
</dbReference>
<dbReference type="InterPro" id="IPR036390">
    <property type="entry name" value="WH_DNA-bd_sf"/>
</dbReference>